<dbReference type="VEuPathDB" id="VectorBase:ACUA007384"/>
<sequence>MHAVDLELLDRFALHVRLGVEIAKQQYERDHVTDQRVVHPEREFTARNDAVDTEHHGDGELDQLQNRQNEEECVREFQHLGEVIPPDGIHNLQTEEDTETV</sequence>
<dbReference type="AlphaFoldDB" id="A0A182M1V3"/>
<reference evidence="2" key="2">
    <citation type="submission" date="2020-05" db="UniProtKB">
        <authorList>
            <consortium name="EnsemblMetazoa"/>
        </authorList>
    </citation>
    <scope>IDENTIFICATION</scope>
    <source>
        <strain evidence="2">A-37</strain>
    </source>
</reference>
<dbReference type="EMBL" id="AXCM01002681">
    <property type="status" value="NOT_ANNOTATED_CDS"/>
    <property type="molecule type" value="Genomic_DNA"/>
</dbReference>
<dbReference type="EnsemblMetazoa" id="ACUA007384-RA">
    <property type="protein sequence ID" value="ACUA007384-PA"/>
    <property type="gene ID" value="ACUA007384"/>
</dbReference>
<feature type="compositionally biased region" description="Basic and acidic residues" evidence="1">
    <location>
        <begin position="41"/>
        <end position="59"/>
    </location>
</feature>
<keyword evidence="3" id="KW-1185">Reference proteome</keyword>
<proteinExistence type="predicted"/>
<protein>
    <submittedName>
        <fullName evidence="2">Uncharacterized protein</fullName>
    </submittedName>
</protein>
<evidence type="ECO:0000313" key="2">
    <source>
        <dbReference type="EnsemblMetazoa" id="ACUA007384-PA"/>
    </source>
</evidence>
<evidence type="ECO:0000313" key="3">
    <source>
        <dbReference type="Proteomes" id="UP000075883"/>
    </source>
</evidence>
<feature type="region of interest" description="Disordered" evidence="1">
    <location>
        <begin position="41"/>
        <end position="61"/>
    </location>
</feature>
<reference evidence="3" key="1">
    <citation type="submission" date="2013-09" db="EMBL/GenBank/DDBJ databases">
        <title>The Genome Sequence of Anopheles culicifacies species A.</title>
        <authorList>
            <consortium name="The Broad Institute Genomics Platform"/>
            <person name="Neafsey D.E."/>
            <person name="Besansky N."/>
            <person name="Howell P."/>
            <person name="Walton C."/>
            <person name="Young S.K."/>
            <person name="Zeng Q."/>
            <person name="Gargeya S."/>
            <person name="Fitzgerald M."/>
            <person name="Haas B."/>
            <person name="Abouelleil A."/>
            <person name="Allen A.W."/>
            <person name="Alvarado L."/>
            <person name="Arachchi H.M."/>
            <person name="Berlin A.M."/>
            <person name="Chapman S.B."/>
            <person name="Gainer-Dewar J."/>
            <person name="Goldberg J."/>
            <person name="Griggs A."/>
            <person name="Gujja S."/>
            <person name="Hansen M."/>
            <person name="Howarth C."/>
            <person name="Imamovic A."/>
            <person name="Ireland A."/>
            <person name="Larimer J."/>
            <person name="McCowan C."/>
            <person name="Murphy C."/>
            <person name="Pearson M."/>
            <person name="Poon T.W."/>
            <person name="Priest M."/>
            <person name="Roberts A."/>
            <person name="Saif S."/>
            <person name="Shea T."/>
            <person name="Sisk P."/>
            <person name="Sykes S."/>
            <person name="Wortman J."/>
            <person name="Nusbaum C."/>
            <person name="Birren B."/>
        </authorList>
    </citation>
    <scope>NUCLEOTIDE SEQUENCE [LARGE SCALE GENOMIC DNA]</scope>
    <source>
        <strain evidence="3">A-37</strain>
    </source>
</reference>
<name>A0A182M1V3_9DIPT</name>
<evidence type="ECO:0000256" key="1">
    <source>
        <dbReference type="SAM" id="MobiDB-lite"/>
    </source>
</evidence>
<dbReference type="Proteomes" id="UP000075883">
    <property type="component" value="Unassembled WGS sequence"/>
</dbReference>
<organism evidence="2 3">
    <name type="scientific">Anopheles culicifacies</name>
    <dbReference type="NCBI Taxonomy" id="139723"/>
    <lineage>
        <taxon>Eukaryota</taxon>
        <taxon>Metazoa</taxon>
        <taxon>Ecdysozoa</taxon>
        <taxon>Arthropoda</taxon>
        <taxon>Hexapoda</taxon>
        <taxon>Insecta</taxon>
        <taxon>Pterygota</taxon>
        <taxon>Neoptera</taxon>
        <taxon>Endopterygota</taxon>
        <taxon>Diptera</taxon>
        <taxon>Nematocera</taxon>
        <taxon>Culicoidea</taxon>
        <taxon>Culicidae</taxon>
        <taxon>Anophelinae</taxon>
        <taxon>Anopheles</taxon>
        <taxon>culicifacies species complex</taxon>
    </lineage>
</organism>
<accession>A0A182M1V3</accession>